<feature type="compositionally biased region" description="Pro residues" evidence="1">
    <location>
        <begin position="101"/>
        <end position="113"/>
    </location>
</feature>
<feature type="compositionally biased region" description="Polar residues" evidence="1">
    <location>
        <begin position="63"/>
        <end position="73"/>
    </location>
</feature>
<keyword evidence="3" id="KW-1185">Reference proteome</keyword>
<evidence type="ECO:0000256" key="1">
    <source>
        <dbReference type="SAM" id="MobiDB-lite"/>
    </source>
</evidence>
<feature type="compositionally biased region" description="Polar residues" evidence="1">
    <location>
        <begin position="324"/>
        <end position="334"/>
    </location>
</feature>
<feature type="region of interest" description="Disordered" evidence="1">
    <location>
        <begin position="320"/>
        <end position="346"/>
    </location>
</feature>
<sequence length="528" mass="57053">MRRPSTASSSTSGTGRLRNRLSLILQPSRSKPKPAEDAGSPALSPTSSIATSIASTQPGHHPTPSNSSHTGLSLRSFRSPDFGSSAGHPRHSTTKAINPPSVFPTPAPDPLPPTTNALNGQEKAMLLKKARKLSKVFGELPTAAPVPEEQIPPAAGQTPPPASRMRVHSRSRSIASSAPSTSTSIPAVPKVPRRRPSQPDLGMPTGSQPSLPQIKESRLSHLQIDPSEMAQHEPAPGAGRYSGESTTGSVGPGRSIRSMRPRASSVASLATSSHDDSAAIPAVPAIPTTVERQKARAVRARRRRSLDAIDAALVTAAELPRPQSAESTKMNRSRSFGAKKASRVRKISQDTLDFRKRYNDTFGDESEIKKRLRALNVQRARKMAKLFGEDPPSNLINITDDSRVSVDRNSTYSEYETENRPPTPVTPTTPMAPQPAAADAFTSDFRDRRRRAEKLSRFFGVAYQTIDVPPPTFAVPPPMAERKRSQEVQVDVTVTGNNGKRFWALDGGKTREADMLDVRDRLRSMKAG</sequence>
<reference evidence="2 3" key="1">
    <citation type="journal article" date="2015" name="Fungal Genet. Biol.">
        <title>Evolution of novel wood decay mechanisms in Agaricales revealed by the genome sequences of Fistulina hepatica and Cylindrobasidium torrendii.</title>
        <authorList>
            <person name="Floudas D."/>
            <person name="Held B.W."/>
            <person name="Riley R."/>
            <person name="Nagy L.G."/>
            <person name="Koehler G."/>
            <person name="Ransdell A.S."/>
            <person name="Younus H."/>
            <person name="Chow J."/>
            <person name="Chiniquy J."/>
            <person name="Lipzen A."/>
            <person name="Tritt A."/>
            <person name="Sun H."/>
            <person name="Haridas S."/>
            <person name="LaButti K."/>
            <person name="Ohm R.A."/>
            <person name="Kues U."/>
            <person name="Blanchette R.A."/>
            <person name="Grigoriev I.V."/>
            <person name="Minto R.E."/>
            <person name="Hibbett D.S."/>
        </authorList>
    </citation>
    <scope>NUCLEOTIDE SEQUENCE [LARGE SCALE GENOMIC DNA]</scope>
    <source>
        <strain evidence="2 3">FP15055 ss-10</strain>
    </source>
</reference>
<feature type="compositionally biased region" description="Pro residues" evidence="1">
    <location>
        <begin position="421"/>
        <end position="433"/>
    </location>
</feature>
<feature type="compositionally biased region" description="Low complexity" evidence="1">
    <location>
        <begin position="172"/>
        <end position="186"/>
    </location>
</feature>
<dbReference type="STRING" id="1314674.A0A0D7BRA1"/>
<feature type="region of interest" description="Disordered" evidence="1">
    <location>
        <begin position="1"/>
        <end position="123"/>
    </location>
</feature>
<name>A0A0D7BRA1_9AGAR</name>
<gene>
    <name evidence="2" type="ORF">CYLTODRAFT_485984</name>
</gene>
<dbReference type="OrthoDB" id="3269550at2759"/>
<feature type="region of interest" description="Disordered" evidence="1">
    <location>
        <begin position="141"/>
        <end position="285"/>
    </location>
</feature>
<feature type="region of interest" description="Disordered" evidence="1">
    <location>
        <begin position="411"/>
        <end position="438"/>
    </location>
</feature>
<feature type="compositionally biased region" description="Low complexity" evidence="1">
    <location>
        <begin position="40"/>
        <end position="56"/>
    </location>
</feature>
<dbReference type="AlphaFoldDB" id="A0A0D7BRA1"/>
<protein>
    <submittedName>
        <fullName evidence="2">Uncharacterized protein</fullName>
    </submittedName>
</protein>
<accession>A0A0D7BRA1</accession>
<evidence type="ECO:0000313" key="2">
    <source>
        <dbReference type="EMBL" id="KIY72740.1"/>
    </source>
</evidence>
<evidence type="ECO:0000313" key="3">
    <source>
        <dbReference type="Proteomes" id="UP000054007"/>
    </source>
</evidence>
<dbReference type="EMBL" id="KN880440">
    <property type="protein sequence ID" value="KIY72740.1"/>
    <property type="molecule type" value="Genomic_DNA"/>
</dbReference>
<proteinExistence type="predicted"/>
<dbReference type="Proteomes" id="UP000054007">
    <property type="component" value="Unassembled WGS sequence"/>
</dbReference>
<organism evidence="2 3">
    <name type="scientific">Cylindrobasidium torrendii FP15055 ss-10</name>
    <dbReference type="NCBI Taxonomy" id="1314674"/>
    <lineage>
        <taxon>Eukaryota</taxon>
        <taxon>Fungi</taxon>
        <taxon>Dikarya</taxon>
        <taxon>Basidiomycota</taxon>
        <taxon>Agaricomycotina</taxon>
        <taxon>Agaricomycetes</taxon>
        <taxon>Agaricomycetidae</taxon>
        <taxon>Agaricales</taxon>
        <taxon>Marasmiineae</taxon>
        <taxon>Physalacriaceae</taxon>
        <taxon>Cylindrobasidium</taxon>
    </lineage>
</organism>
<feature type="compositionally biased region" description="Low complexity" evidence="1">
    <location>
        <begin position="1"/>
        <end position="16"/>
    </location>
</feature>